<feature type="compositionally biased region" description="Basic and acidic residues" evidence="1">
    <location>
        <begin position="38"/>
        <end position="51"/>
    </location>
</feature>
<dbReference type="PANTHER" id="PTHR34940:SF4">
    <property type="entry name" value="OS02G0581100 PROTEIN"/>
    <property type="match status" value="1"/>
</dbReference>
<dbReference type="OrthoDB" id="686716at2759"/>
<evidence type="ECO:0008006" key="4">
    <source>
        <dbReference type="Google" id="ProtNLM"/>
    </source>
</evidence>
<protein>
    <recommendedName>
        <fullName evidence="4">Photosystem II 5 kDa protein, chloroplastic</fullName>
    </recommendedName>
</protein>
<reference evidence="2 3" key="1">
    <citation type="submission" date="2019-06" db="EMBL/GenBank/DDBJ databases">
        <title>A chromosomal-level reference genome of Carpinus fangiana (Coryloideae, Betulaceae).</title>
        <authorList>
            <person name="Yang X."/>
            <person name="Wang Z."/>
            <person name="Zhang L."/>
            <person name="Hao G."/>
            <person name="Liu J."/>
            <person name="Yang Y."/>
        </authorList>
    </citation>
    <scope>NUCLEOTIDE SEQUENCE [LARGE SCALE GENOMIC DNA]</scope>
    <source>
        <strain evidence="2">Cfa_2016G</strain>
        <tissue evidence="2">Leaf</tissue>
    </source>
</reference>
<evidence type="ECO:0000313" key="2">
    <source>
        <dbReference type="EMBL" id="KAE8037170.1"/>
    </source>
</evidence>
<sequence>MASMTMTASFLGGATSTVTKNPSVGGPRRGLVVASRATEGEKTSSVESSSGRRDLVFAATAAAAAFSVAKLAIAFEEPKKGTPEAKKKYAPICVTMPTARICHK</sequence>
<proteinExistence type="predicted"/>
<dbReference type="Proteomes" id="UP000327013">
    <property type="component" value="Chromosome 4"/>
</dbReference>
<gene>
    <name evidence="2" type="ORF">FH972_009783</name>
</gene>
<evidence type="ECO:0000313" key="3">
    <source>
        <dbReference type="Proteomes" id="UP000327013"/>
    </source>
</evidence>
<name>A0A660KN85_9ROSI</name>
<accession>A0A660KN85</accession>
<dbReference type="PANTHER" id="PTHR34940">
    <property type="entry name" value="PHOTOSYSTEM II 5 KDA PROTEIN, CHLOROPLASTIC"/>
    <property type="match status" value="1"/>
</dbReference>
<dbReference type="EMBL" id="CM017324">
    <property type="protein sequence ID" value="KAE8037170.1"/>
    <property type="molecule type" value="Genomic_DNA"/>
</dbReference>
<dbReference type="InterPro" id="IPR040296">
    <property type="entry name" value="PSBT"/>
</dbReference>
<organism evidence="2 3">
    <name type="scientific">Carpinus fangiana</name>
    <dbReference type="NCBI Taxonomy" id="176857"/>
    <lineage>
        <taxon>Eukaryota</taxon>
        <taxon>Viridiplantae</taxon>
        <taxon>Streptophyta</taxon>
        <taxon>Embryophyta</taxon>
        <taxon>Tracheophyta</taxon>
        <taxon>Spermatophyta</taxon>
        <taxon>Magnoliopsida</taxon>
        <taxon>eudicotyledons</taxon>
        <taxon>Gunneridae</taxon>
        <taxon>Pentapetalae</taxon>
        <taxon>rosids</taxon>
        <taxon>fabids</taxon>
        <taxon>Fagales</taxon>
        <taxon>Betulaceae</taxon>
        <taxon>Carpinus</taxon>
    </lineage>
</organism>
<feature type="region of interest" description="Disordered" evidence="1">
    <location>
        <begin position="14"/>
        <end position="51"/>
    </location>
</feature>
<keyword evidence="3" id="KW-1185">Reference proteome</keyword>
<evidence type="ECO:0000256" key="1">
    <source>
        <dbReference type="SAM" id="MobiDB-lite"/>
    </source>
</evidence>
<dbReference type="AlphaFoldDB" id="A0A660KN85"/>